<accession>A0A1Y5NUC5</accession>
<proteinExistence type="predicted"/>
<feature type="region of interest" description="Disordered" evidence="1">
    <location>
        <begin position="223"/>
        <end position="254"/>
    </location>
</feature>
<evidence type="ECO:0000256" key="1">
    <source>
        <dbReference type="SAM" id="MobiDB-lite"/>
    </source>
</evidence>
<feature type="region of interest" description="Disordered" evidence="1">
    <location>
        <begin position="1"/>
        <end position="26"/>
    </location>
</feature>
<reference evidence="2" key="1">
    <citation type="submission" date="2016-03" db="EMBL/GenBank/DDBJ databases">
        <authorList>
            <person name="Ploux O."/>
        </authorList>
    </citation>
    <scope>NUCLEOTIDE SEQUENCE</scope>
    <source>
        <strain evidence="2">UC1</strain>
    </source>
</reference>
<organism evidence="2">
    <name type="scientific">uncultured Microbacterium sp</name>
    <dbReference type="NCBI Taxonomy" id="191216"/>
    <lineage>
        <taxon>Bacteria</taxon>
        <taxon>Bacillati</taxon>
        <taxon>Actinomycetota</taxon>
        <taxon>Actinomycetes</taxon>
        <taxon>Micrococcales</taxon>
        <taxon>Microbacteriaceae</taxon>
        <taxon>Microbacterium</taxon>
        <taxon>environmental samples</taxon>
    </lineage>
</organism>
<gene>
    <name evidence="2" type="ORF">MIPYR_10167</name>
</gene>
<dbReference type="EMBL" id="FLQR01000001">
    <property type="protein sequence ID" value="SBS69986.1"/>
    <property type="molecule type" value="Genomic_DNA"/>
</dbReference>
<dbReference type="AlphaFoldDB" id="A0A1Y5NUC5"/>
<sequence length="254" mass="29014">MGHGQHPRVAGARRAEGRVGRPAGEPLGDLLQVAAELRELLRGRPERAARHGRRLQPFVGLGRHRRDERPRPLRVELEPGQRDLLQGAQRRGLRGIRPHVPRRRGQPPRLLAAACGRPLDEAVLLEGAEMEGAARWRLPHARRAFGCRELMVVEQVEQPHPEWVRERPKARRIGDALQRLLRHAVSVRCERYLAQEFFHRPSHRRLRADVSGVFAPCNTANGRRKRTREMLKPTHSDASPIWRPRCPTSSPLNL</sequence>
<name>A0A1Y5NUC5_9MICO</name>
<evidence type="ECO:0000313" key="2">
    <source>
        <dbReference type="EMBL" id="SBS69986.1"/>
    </source>
</evidence>
<protein>
    <submittedName>
        <fullName evidence="2">Uncharacterized protein</fullName>
    </submittedName>
</protein>